<evidence type="ECO:0000256" key="4">
    <source>
        <dbReference type="RuleBase" id="RU000363"/>
    </source>
</evidence>
<dbReference type="CDD" id="cd05233">
    <property type="entry name" value="SDR_c"/>
    <property type="match status" value="1"/>
</dbReference>
<gene>
    <name evidence="5" type="ORF">E3983_03125</name>
</gene>
<dbReference type="SUPFAM" id="SSF51735">
    <property type="entry name" value="NAD(P)-binding Rossmann-fold domains"/>
    <property type="match status" value="1"/>
</dbReference>
<proteinExistence type="inferred from homology"/>
<dbReference type="Proteomes" id="UP000295517">
    <property type="component" value="Chromosome"/>
</dbReference>
<dbReference type="PROSITE" id="PS00061">
    <property type="entry name" value="ADH_SHORT"/>
    <property type="match status" value="1"/>
</dbReference>
<dbReference type="InterPro" id="IPR002347">
    <property type="entry name" value="SDR_fam"/>
</dbReference>
<evidence type="ECO:0000313" key="6">
    <source>
        <dbReference type="Proteomes" id="UP000295517"/>
    </source>
</evidence>
<dbReference type="EMBL" id="CP038254">
    <property type="protein sequence ID" value="QBR83441.1"/>
    <property type="molecule type" value="Genomic_DNA"/>
</dbReference>
<dbReference type="InterPro" id="IPR036291">
    <property type="entry name" value="NAD(P)-bd_dom_sf"/>
</dbReference>
<sequence>MVIYVFLSEVMMNKLAIVTGASRGIGKEAACYFASQGYDLALIARDEKQLDVLSKDLMQKHGVKASAYPLDVSDGQRVNEAVKNIAQHYSNIDVLFNSAGMLLHGTSTIETEDFNRMLDVNLRGVYHFIHAVVPYMKKQRSGYIFNLASYAGKRPLARSGAYCMTKYGVLGYSQSLSLELLEFNIKVTALCPSVVNTDMTRHIPDFPDKEKILCEDIIHSIDYLLHLNANAYVDEITIKSTYLLKNSV</sequence>
<evidence type="ECO:0000256" key="2">
    <source>
        <dbReference type="ARBA" id="ARBA00022857"/>
    </source>
</evidence>
<evidence type="ECO:0000313" key="5">
    <source>
        <dbReference type="EMBL" id="QBR83441.1"/>
    </source>
</evidence>
<dbReference type="GO" id="GO:0016491">
    <property type="term" value="F:oxidoreductase activity"/>
    <property type="evidence" value="ECO:0007669"/>
    <property type="project" value="UniProtKB-KW"/>
</dbReference>
<dbReference type="Gene3D" id="3.40.50.720">
    <property type="entry name" value="NAD(P)-binding Rossmann-like Domain"/>
    <property type="match status" value="1"/>
</dbReference>
<protein>
    <submittedName>
        <fullName evidence="5">SDR family oxidoreductase</fullName>
    </submittedName>
</protein>
<comment type="similarity">
    <text evidence="1 4">Belongs to the short-chain dehydrogenases/reductases (SDR) family.</text>
</comment>
<dbReference type="PANTHER" id="PTHR43391">
    <property type="entry name" value="RETINOL DEHYDROGENASE-RELATED"/>
    <property type="match status" value="1"/>
</dbReference>
<organism evidence="5 6">
    <name type="scientific">Legionella israelensis</name>
    <dbReference type="NCBI Taxonomy" id="454"/>
    <lineage>
        <taxon>Bacteria</taxon>
        <taxon>Pseudomonadati</taxon>
        <taxon>Pseudomonadota</taxon>
        <taxon>Gammaproteobacteria</taxon>
        <taxon>Legionellales</taxon>
        <taxon>Legionellaceae</taxon>
        <taxon>Legionella</taxon>
    </lineage>
</organism>
<name>A0AAX1EEB2_9GAMM</name>
<dbReference type="Pfam" id="PF00106">
    <property type="entry name" value="adh_short"/>
    <property type="match status" value="1"/>
</dbReference>
<dbReference type="PANTHER" id="PTHR43391:SF14">
    <property type="entry name" value="DEHYDROGENASE_REDUCTASE SDR FAMILY PROTEIN 7-LIKE"/>
    <property type="match status" value="1"/>
</dbReference>
<reference evidence="5 6" key="1">
    <citation type="submission" date="2019-03" db="EMBL/GenBank/DDBJ databases">
        <title>Diverse conjugative elements silence natural transformation in Legionella species.</title>
        <authorList>
            <person name="Durieux I."/>
            <person name="Ginevra C."/>
            <person name="Attaiech L."/>
            <person name="Picq K."/>
            <person name="Juan P.A."/>
            <person name="Jarraud S."/>
            <person name="Charpentier X."/>
        </authorList>
    </citation>
    <scope>NUCLEOTIDE SEQUENCE [LARGE SCALE GENOMIC DNA]</scope>
    <source>
        <strain evidence="5 6">HL-0427-4011</strain>
    </source>
</reference>
<evidence type="ECO:0000256" key="3">
    <source>
        <dbReference type="ARBA" id="ARBA00023002"/>
    </source>
</evidence>
<keyword evidence="2" id="KW-0521">NADP</keyword>
<dbReference type="PRINTS" id="PR00080">
    <property type="entry name" value="SDRFAMILY"/>
</dbReference>
<evidence type="ECO:0000256" key="1">
    <source>
        <dbReference type="ARBA" id="ARBA00006484"/>
    </source>
</evidence>
<dbReference type="AlphaFoldDB" id="A0AAX1EEB2"/>
<accession>A0AAX1EEB2</accession>
<dbReference type="PRINTS" id="PR00081">
    <property type="entry name" value="GDHRDH"/>
</dbReference>
<dbReference type="InterPro" id="IPR020904">
    <property type="entry name" value="Sc_DH/Rdtase_CS"/>
</dbReference>
<keyword evidence="3" id="KW-0560">Oxidoreductase</keyword>